<accession>A0A3N4JHT1</accession>
<evidence type="ECO:0000313" key="3">
    <source>
        <dbReference type="Proteomes" id="UP000276215"/>
    </source>
</evidence>
<dbReference type="EMBL" id="ML120401">
    <property type="protein sequence ID" value="RPA97783.1"/>
    <property type="molecule type" value="Genomic_DNA"/>
</dbReference>
<sequence length="302" mass="34189">MSQIPKAHSAWTIEETEALIEWLEEPENLRKMKKGSGVTKKQVVKEIAAKISTKPEVKVGYMYDNLIKSYREAAKLNNQSGWGLSMEDLDEGKKTLREKLLSRCPFFFHLEAIFGNRPNIHPPARHDSGGSPTEAALAVEKLLNVMSSSIQDKEEILERNTSSGEEGEPESQGRSIQEKSKEMGETERDQQRGQEEEGGILGSQESMESMEERGSEVQRGDEELAVINDISGDISRSKKEKRDQARGCSRRIKQERLSLPRTIGISQSQHTSQLSTSSSIKHGEKWRFLKSLEDEEEEDDRR</sequence>
<protein>
    <submittedName>
        <fullName evidence="2">Uncharacterized protein</fullName>
    </submittedName>
</protein>
<feature type="compositionally biased region" description="Basic and acidic residues" evidence="1">
    <location>
        <begin position="176"/>
        <end position="195"/>
    </location>
</feature>
<organism evidence="2 3">
    <name type="scientific">Choiromyces venosus 120613-1</name>
    <dbReference type="NCBI Taxonomy" id="1336337"/>
    <lineage>
        <taxon>Eukaryota</taxon>
        <taxon>Fungi</taxon>
        <taxon>Dikarya</taxon>
        <taxon>Ascomycota</taxon>
        <taxon>Pezizomycotina</taxon>
        <taxon>Pezizomycetes</taxon>
        <taxon>Pezizales</taxon>
        <taxon>Tuberaceae</taxon>
        <taxon>Choiromyces</taxon>
    </lineage>
</organism>
<evidence type="ECO:0000313" key="2">
    <source>
        <dbReference type="EMBL" id="RPA97783.1"/>
    </source>
</evidence>
<proteinExistence type="predicted"/>
<dbReference type="PANTHER" id="PTHR33324">
    <property type="entry name" value="EXPRESSED PROTEIN"/>
    <property type="match status" value="1"/>
</dbReference>
<reference evidence="2 3" key="1">
    <citation type="journal article" date="2018" name="Nat. Ecol. Evol.">
        <title>Pezizomycetes genomes reveal the molecular basis of ectomycorrhizal truffle lifestyle.</title>
        <authorList>
            <person name="Murat C."/>
            <person name="Payen T."/>
            <person name="Noel B."/>
            <person name="Kuo A."/>
            <person name="Morin E."/>
            <person name="Chen J."/>
            <person name="Kohler A."/>
            <person name="Krizsan K."/>
            <person name="Balestrini R."/>
            <person name="Da Silva C."/>
            <person name="Montanini B."/>
            <person name="Hainaut M."/>
            <person name="Levati E."/>
            <person name="Barry K.W."/>
            <person name="Belfiori B."/>
            <person name="Cichocki N."/>
            <person name="Clum A."/>
            <person name="Dockter R.B."/>
            <person name="Fauchery L."/>
            <person name="Guy J."/>
            <person name="Iotti M."/>
            <person name="Le Tacon F."/>
            <person name="Lindquist E.A."/>
            <person name="Lipzen A."/>
            <person name="Malagnac F."/>
            <person name="Mello A."/>
            <person name="Molinier V."/>
            <person name="Miyauchi S."/>
            <person name="Poulain J."/>
            <person name="Riccioni C."/>
            <person name="Rubini A."/>
            <person name="Sitrit Y."/>
            <person name="Splivallo R."/>
            <person name="Traeger S."/>
            <person name="Wang M."/>
            <person name="Zifcakova L."/>
            <person name="Wipf D."/>
            <person name="Zambonelli A."/>
            <person name="Paolocci F."/>
            <person name="Nowrousian M."/>
            <person name="Ottonello S."/>
            <person name="Baldrian P."/>
            <person name="Spatafora J.W."/>
            <person name="Henrissat B."/>
            <person name="Nagy L.G."/>
            <person name="Aury J.M."/>
            <person name="Wincker P."/>
            <person name="Grigoriev I.V."/>
            <person name="Bonfante P."/>
            <person name="Martin F.M."/>
        </authorList>
    </citation>
    <scope>NUCLEOTIDE SEQUENCE [LARGE SCALE GENOMIC DNA]</scope>
    <source>
        <strain evidence="2 3">120613-1</strain>
    </source>
</reference>
<feature type="region of interest" description="Disordered" evidence="1">
    <location>
        <begin position="150"/>
        <end position="302"/>
    </location>
</feature>
<keyword evidence="3" id="KW-1185">Reference proteome</keyword>
<dbReference type="AlphaFoldDB" id="A0A3N4JHT1"/>
<feature type="compositionally biased region" description="Basic and acidic residues" evidence="1">
    <location>
        <begin position="210"/>
        <end position="222"/>
    </location>
</feature>
<dbReference type="OrthoDB" id="2414509at2759"/>
<feature type="compositionally biased region" description="Acidic residues" evidence="1">
    <location>
        <begin position="293"/>
        <end position="302"/>
    </location>
</feature>
<feature type="compositionally biased region" description="Basic and acidic residues" evidence="1">
    <location>
        <begin position="235"/>
        <end position="245"/>
    </location>
</feature>
<feature type="compositionally biased region" description="Low complexity" evidence="1">
    <location>
        <begin position="266"/>
        <end position="279"/>
    </location>
</feature>
<evidence type="ECO:0000256" key="1">
    <source>
        <dbReference type="SAM" id="MobiDB-lite"/>
    </source>
</evidence>
<gene>
    <name evidence="2" type="ORF">L873DRAFT_1790709</name>
</gene>
<dbReference type="PANTHER" id="PTHR33324:SF2">
    <property type="entry name" value="MYB_SANT-LIKE DNA-BINDING DOMAIN-CONTAINING PROTEIN"/>
    <property type="match status" value="1"/>
</dbReference>
<dbReference type="Proteomes" id="UP000276215">
    <property type="component" value="Unassembled WGS sequence"/>
</dbReference>
<feature type="compositionally biased region" description="Basic and acidic residues" evidence="1">
    <location>
        <begin position="281"/>
        <end position="292"/>
    </location>
</feature>
<name>A0A3N4JHT1_9PEZI</name>